<feature type="compositionally biased region" description="Low complexity" evidence="1">
    <location>
        <begin position="310"/>
        <end position="325"/>
    </location>
</feature>
<sequence length="1112" mass="119751">MAVPLFIRVIILLLALLAPIGVAIAQSSPRAAEHDGYGRMVFDWDGPVKFSADVVNNQLVVRFDKPIAGDPKVVLKPLSRYLKGVTLSPDRKMATFPLAVPVQIKSFQTSTSVVVDLVESKNQTSSTAPAPTPATETPKDPKPPAAAAPPAPPPTAVEATGPAIDLMVRGGEHTGFNRLVFDWPKPVGYSVDEAGGKVSINFDRLANVNVTSLKASLPPDVSYLESKTVGKGTSVSLALPPGMRVRHFTSGPRVAVDLVRPAGAAPPPRANGGTPPPLAPTLGSEEQPPSLKPLAPPPPTNGKANGESKAANGTPAAEPAPAAPADGKSVSLGFSFDKPTGAAVFRRAGWLWAVFDLKVEVDTKLLKRTGGDVVLHVEQIQGFKGTAVRMITRPGFNPSIRKEGQLWVLDIQEQPLAPKVGAEVKTQMDFQDRGRVVIAMADGSPAMVLKDPEVGDSIQIVTVPTIGLGVRGGREYPGLEILPTAQGAAAVMRTDAARLDVNKATVEATMPGGLYLSGLAPGATPEESGGMPDAKMGADAMATGPLEIPKWLRGGNDKFVDEHRKLQSRLTFVRPDDKNAQRLEIARHYVANGFGAEALGVLKIMAAADPNVVDTPAYRAVRGAANFLMYRDADAIADLSLPALKGDATVQLFLAAASARSLPDPNKHALVLRLAPEDIKGWPRSLRMGIGEVAAKTVAAAGDGKGAAKIVDAMMGPGLSRRDVGKISYLAGLAAVAGKQYEQAITRFRDAEASESRPDRAYAARDRIELMLRLKKMTPSEAISEFEKLRFAWRGEDFEYQLMKRLGQLQIAAGRYGEGLRSMHSLAANYPDNPDIPNVTEEMNEAFNKLFLAGEADKLQPVVAIGLYDEFQELTPTGTKGDEMIRRLADRLAAVDLLDRAGELLRHQVEFRLSGLDKARVGARLAFLNISDRKPGLALEALEASEVPDIPADLAAQRRYLRVQALDDLGRTAEALALIINDQSDPARKLRGDIYWHQKRWPDAAATLESTIEKPPGNKPLDPVMARRLLDTAIAMTLGRDERGLTRLRRTYGPLMASTEWKEAFDLLTSEAERGIIDYRRVGEKIKQVQDFQTFMNEWQKRVKTSGLSSIN</sequence>
<keyword evidence="3" id="KW-1185">Reference proteome</keyword>
<dbReference type="InterPro" id="IPR011990">
    <property type="entry name" value="TPR-like_helical_dom_sf"/>
</dbReference>
<name>A0A364NVZ8_9PROT</name>
<feature type="compositionally biased region" description="Pro residues" evidence="1">
    <location>
        <begin position="143"/>
        <end position="155"/>
    </location>
</feature>
<feature type="compositionally biased region" description="Low complexity" evidence="1">
    <location>
        <begin position="280"/>
        <end position="289"/>
    </location>
</feature>
<dbReference type="Proteomes" id="UP000251075">
    <property type="component" value="Unassembled WGS sequence"/>
</dbReference>
<dbReference type="Gene3D" id="1.25.40.10">
    <property type="entry name" value="Tetratricopeptide repeat domain"/>
    <property type="match status" value="1"/>
</dbReference>
<dbReference type="RefSeq" id="WP_112145718.1">
    <property type="nucleotide sequence ID" value="NZ_PGTO01000011.1"/>
</dbReference>
<evidence type="ECO:0000256" key="1">
    <source>
        <dbReference type="SAM" id="MobiDB-lite"/>
    </source>
</evidence>
<feature type="region of interest" description="Disordered" evidence="1">
    <location>
        <begin position="261"/>
        <end position="327"/>
    </location>
</feature>
<reference evidence="2 3" key="1">
    <citation type="submission" date="2017-11" db="EMBL/GenBank/DDBJ databases">
        <title>Draft genome sequence of magnetotactic bacterium Magnetospirillum kuznetsovii LBB-42.</title>
        <authorList>
            <person name="Grouzdev D.S."/>
            <person name="Rysina M.S."/>
            <person name="Baslerov R.V."/>
            <person name="Koziaeva V."/>
        </authorList>
    </citation>
    <scope>NUCLEOTIDE SEQUENCE [LARGE SCALE GENOMIC DNA]</scope>
    <source>
        <strain evidence="2 3">LBB-42</strain>
    </source>
</reference>
<feature type="compositionally biased region" description="Low complexity" evidence="1">
    <location>
        <begin position="127"/>
        <end position="136"/>
    </location>
</feature>
<organism evidence="2 3">
    <name type="scientific">Paramagnetospirillum kuznetsovii</name>
    <dbReference type="NCBI Taxonomy" id="2053833"/>
    <lineage>
        <taxon>Bacteria</taxon>
        <taxon>Pseudomonadati</taxon>
        <taxon>Pseudomonadota</taxon>
        <taxon>Alphaproteobacteria</taxon>
        <taxon>Rhodospirillales</taxon>
        <taxon>Magnetospirillaceae</taxon>
        <taxon>Paramagnetospirillum</taxon>
    </lineage>
</organism>
<comment type="caution">
    <text evidence="2">The sequence shown here is derived from an EMBL/GenBank/DDBJ whole genome shotgun (WGS) entry which is preliminary data.</text>
</comment>
<feature type="compositionally biased region" description="Pro residues" evidence="1">
    <location>
        <begin position="290"/>
        <end position="300"/>
    </location>
</feature>
<accession>A0A364NVZ8</accession>
<gene>
    <name evidence="2" type="ORF">CU669_13900</name>
</gene>
<dbReference type="AlphaFoldDB" id="A0A364NVZ8"/>
<dbReference type="EMBL" id="PGTO01000011">
    <property type="protein sequence ID" value="RAU21264.1"/>
    <property type="molecule type" value="Genomic_DNA"/>
</dbReference>
<evidence type="ECO:0000313" key="3">
    <source>
        <dbReference type="Proteomes" id="UP000251075"/>
    </source>
</evidence>
<evidence type="ECO:0000313" key="2">
    <source>
        <dbReference type="EMBL" id="RAU21264.1"/>
    </source>
</evidence>
<feature type="region of interest" description="Disordered" evidence="1">
    <location>
        <begin position="121"/>
        <end position="159"/>
    </location>
</feature>
<protein>
    <recommendedName>
        <fullName evidence="4">Tetratricopeptide repeat protein</fullName>
    </recommendedName>
</protein>
<evidence type="ECO:0008006" key="4">
    <source>
        <dbReference type="Google" id="ProtNLM"/>
    </source>
</evidence>
<proteinExistence type="predicted"/>
<dbReference type="OrthoDB" id="7431909at2"/>
<feature type="compositionally biased region" description="Pro residues" evidence="1">
    <location>
        <begin position="264"/>
        <end position="279"/>
    </location>
</feature>
<dbReference type="SUPFAM" id="SSF48452">
    <property type="entry name" value="TPR-like"/>
    <property type="match status" value="1"/>
</dbReference>